<dbReference type="Proteomes" id="UP000315115">
    <property type="component" value="Chromosome 1"/>
</dbReference>
<reference evidence="2" key="1">
    <citation type="submission" date="2019-07" db="EMBL/GenBank/DDBJ databases">
        <title>Complete Genome Sequences of Vibrion rotiferianus strain AM7.</title>
        <authorList>
            <person name="Miyazaki K."/>
            <person name="Wiseschart A."/>
            <person name="Pootanakit K."/>
            <person name="Ishimori K."/>
            <person name="Kitahara K."/>
        </authorList>
    </citation>
    <scope>NUCLEOTIDE SEQUENCE [LARGE SCALE GENOMIC DNA]</scope>
    <source>
        <strain evidence="2">AM7</strain>
    </source>
</reference>
<dbReference type="EMBL" id="AP019798">
    <property type="protein sequence ID" value="BBL87577.1"/>
    <property type="molecule type" value="Genomic_DNA"/>
</dbReference>
<evidence type="ECO:0000313" key="2">
    <source>
        <dbReference type="Proteomes" id="UP000315115"/>
    </source>
</evidence>
<gene>
    <name evidence="1" type="ORF">VroAM7_02300</name>
</gene>
<sequence length="375" mass="42623">MNINKQSELKNKFFHTAVKLKEYLLNSRVKYFDGTLTSLSGSQETELNKRSIVILSSQHYYVRTKAYPIETKKELLQVLALEECEFPQCDRLIFNIRNIEDGKATVDFWEFSSSLSDAIGKKHLLIPASFIQAQSDLWQKKVLSVSNSLFYQVGNRISRTTQKNAMLAFSMLGVESDTEVEKLSKTEYFSLLAGELPKLSALSYKQLAQQYKGIPEVNLPRVALFASSAALLTFAGLFYFSQYQLEAKEAELDSLSSQLNTTFALKKQSEQLEAGYQELVTTLPQEKVSAVPYWEVMADMYALKAEQNIRVRFHRFQNGVFTISLIAKNATDILKHLHSDQRVEIQQRGNTAKGRDGEIVTIDITLTKPVEPKKQ</sequence>
<dbReference type="RefSeq" id="WP_143691763.1">
    <property type="nucleotide sequence ID" value="NZ_AP019798.1"/>
</dbReference>
<protein>
    <submittedName>
        <fullName evidence="1">Uncharacterized protein</fullName>
    </submittedName>
</protein>
<accession>A0A510I254</accession>
<evidence type="ECO:0000313" key="1">
    <source>
        <dbReference type="EMBL" id="BBL87577.1"/>
    </source>
</evidence>
<name>A0A510I254_9VIBR</name>
<proteinExistence type="predicted"/>
<organism evidence="1 2">
    <name type="scientific">Vibrio rotiferianus</name>
    <dbReference type="NCBI Taxonomy" id="190895"/>
    <lineage>
        <taxon>Bacteria</taxon>
        <taxon>Pseudomonadati</taxon>
        <taxon>Pseudomonadota</taxon>
        <taxon>Gammaproteobacteria</taxon>
        <taxon>Vibrionales</taxon>
        <taxon>Vibrionaceae</taxon>
        <taxon>Vibrio</taxon>
    </lineage>
</organism>
<dbReference type="AlphaFoldDB" id="A0A510I254"/>